<dbReference type="InterPro" id="IPR000467">
    <property type="entry name" value="G_patch_dom"/>
</dbReference>
<feature type="domain" description="G-patch" evidence="2">
    <location>
        <begin position="783"/>
        <end position="829"/>
    </location>
</feature>
<dbReference type="SUPFAM" id="SSF50630">
    <property type="entry name" value="Acid proteases"/>
    <property type="match status" value="1"/>
</dbReference>
<feature type="compositionally biased region" description="Basic residues" evidence="1">
    <location>
        <begin position="66"/>
        <end position="75"/>
    </location>
</feature>
<dbReference type="EMBL" id="LR721776">
    <property type="protein sequence ID" value="VVV73276.1"/>
    <property type="molecule type" value="Genomic_DNA"/>
</dbReference>
<sequence>MVETRSQSRRRSEMELDQPFIGDRGEESSSETPPKLEINDPEFEEYRRFRKYMIMFNEEQAQAEKAKKKGKKTRKYSSSSSDSSEDATTESSSEEEPKTPKKKKKGESWKTKIQEVEKKLNAVQLKGKNKRNFTCEDFYESFENDKHIKNLPKKFIKFDGHGDPKAHLAMFFAECYKFRHNHRALFRCFPRSLEGIAAQWYREHINPVELKNFDMLINLFIERFIQNVETAPTITTLCYLKQRPGEKVRDFIQRWRSSCNKMRDPISQSHALGLIVNNLTQPLRSLISNAPIKSFIDLTERAECIEAGIENGAFDAVIPVKVREDTKKNSRSQNAPANIVANAAAFKKEKSEYPKNKGVMDKASGSSSGTKNKHPGWGYDRKFTPLQQSYEEVMHMLIERGTLFLPKVSNPPPMMGKNKEQFCKFHRAPGHDTEDCLVLKNIVQDAVDKEIIKEVSEQPDILKNPFPKHGKGIVSMVRFSTGRQIMVTNKRDTASLDFFGLLFKHDKGSINAQTGLVKQDHLTEIDQKSQVCDPEPLESIFNELDPLPEVKKGGFSPNRGNEWAFELCENSPIIFSDKDLPTGGASHNDALHIVIETRGTRVSHVLIDGGASLNICPQQTARELGIRQADYTPSKIFIHGYDGTGQPCLGCICLDLNISETYHRVLFHVVDIEPSFNLLLGRPWIHATNAVPSTLHQCVKWTYNGNSITIYAEDRESRLVHPMIPVPTYTIEVPSIRVCKEEEISQSLSRLAIQKPKKQEWVKRGTKLETSYKSHPLFKKFCQNEKGLDLLIRHGYQPFTGLGKHENGILEPVTLTGQRGTQALGCQSYEKVDVEEEFKPVPFVKSNTIGGCSPSI</sequence>
<dbReference type="Pfam" id="PF01585">
    <property type="entry name" value="G-patch"/>
    <property type="match status" value="1"/>
</dbReference>
<dbReference type="AlphaFoldDB" id="A0A5K0Y611"/>
<dbReference type="PANTHER" id="PTHR33240">
    <property type="entry name" value="OS08G0508500 PROTEIN"/>
    <property type="match status" value="1"/>
</dbReference>
<dbReference type="Gramene" id="NC11G0060620.1">
    <property type="protein sequence ID" value="NC11G0060620.1:cds"/>
    <property type="gene ID" value="NC11G0060620"/>
</dbReference>
<dbReference type="GO" id="GO:0003676">
    <property type="term" value="F:nucleic acid binding"/>
    <property type="evidence" value="ECO:0007669"/>
    <property type="project" value="InterPro"/>
</dbReference>
<organism evidence="3">
    <name type="scientific">Nymphaea colorata</name>
    <name type="common">pocket water lily</name>
    <dbReference type="NCBI Taxonomy" id="210225"/>
    <lineage>
        <taxon>Eukaryota</taxon>
        <taxon>Viridiplantae</taxon>
        <taxon>Streptophyta</taxon>
        <taxon>Embryophyta</taxon>
        <taxon>Tracheophyta</taxon>
        <taxon>Spermatophyta</taxon>
        <taxon>Magnoliopsida</taxon>
        <taxon>Nymphaeales</taxon>
        <taxon>Nymphaeaceae</taxon>
        <taxon>Nymphaea</taxon>
    </lineage>
</organism>
<dbReference type="InterPro" id="IPR005162">
    <property type="entry name" value="Retrotrans_gag_dom"/>
</dbReference>
<dbReference type="PROSITE" id="PS50174">
    <property type="entry name" value="G_PATCH"/>
    <property type="match status" value="1"/>
</dbReference>
<feature type="compositionally biased region" description="Acidic residues" evidence="1">
    <location>
        <begin position="83"/>
        <end position="94"/>
    </location>
</feature>
<dbReference type="SMART" id="SM00443">
    <property type="entry name" value="G_patch"/>
    <property type="match status" value="1"/>
</dbReference>
<evidence type="ECO:0000256" key="1">
    <source>
        <dbReference type="SAM" id="MobiDB-lite"/>
    </source>
</evidence>
<accession>A0A5K0Y611</accession>
<proteinExistence type="predicted"/>
<feature type="region of interest" description="Disordered" evidence="1">
    <location>
        <begin position="1"/>
        <end position="42"/>
    </location>
</feature>
<reference evidence="3" key="1">
    <citation type="submission" date="2019-09" db="EMBL/GenBank/DDBJ databases">
        <authorList>
            <person name="Zhang L."/>
        </authorList>
    </citation>
    <scope>NUCLEOTIDE SEQUENCE</scope>
</reference>
<evidence type="ECO:0000259" key="2">
    <source>
        <dbReference type="PROSITE" id="PS50174"/>
    </source>
</evidence>
<gene>
    <name evidence="3" type="ORF">NYM_LOCUS6031</name>
</gene>
<dbReference type="Pfam" id="PF03732">
    <property type="entry name" value="Retrotrans_gag"/>
    <property type="match status" value="1"/>
</dbReference>
<protein>
    <recommendedName>
        <fullName evidence="2">G-patch domain-containing protein</fullName>
    </recommendedName>
</protein>
<dbReference type="CDD" id="cd00303">
    <property type="entry name" value="retropepsin_like"/>
    <property type="match status" value="1"/>
</dbReference>
<dbReference type="PANTHER" id="PTHR33240:SF15">
    <property type="entry name" value="GAG-PRO-LIKE PROTEIN"/>
    <property type="match status" value="1"/>
</dbReference>
<dbReference type="Gene3D" id="2.40.70.10">
    <property type="entry name" value="Acid Proteases"/>
    <property type="match status" value="1"/>
</dbReference>
<evidence type="ECO:0000313" key="3">
    <source>
        <dbReference type="EMBL" id="VVV73276.1"/>
    </source>
</evidence>
<feature type="region of interest" description="Disordered" evidence="1">
    <location>
        <begin position="61"/>
        <end position="110"/>
    </location>
</feature>
<name>A0A5K0Y611_9MAGN</name>
<dbReference type="InterPro" id="IPR021109">
    <property type="entry name" value="Peptidase_aspartic_dom_sf"/>
</dbReference>